<protein>
    <recommendedName>
        <fullName evidence="1">Bacteriophage T5 Orf172 DNA-binding domain-containing protein</fullName>
    </recommendedName>
</protein>
<proteinExistence type="predicted"/>
<reference evidence="2 3" key="1">
    <citation type="submission" date="2021-07" db="EMBL/GenBank/DDBJ databases">
        <title>Novel Helicobacter sp. Isolated from a cat.</title>
        <authorList>
            <person name="Rimbara E."/>
            <person name="Suzuki M."/>
        </authorList>
    </citation>
    <scope>NUCLEOTIDE SEQUENCE [LARGE SCALE GENOMIC DNA]</scope>
    <source>
        <strain evidence="3">NHP19-012</strain>
    </source>
</reference>
<feature type="domain" description="Bacteriophage T5 Orf172 DNA-binding" evidence="1">
    <location>
        <begin position="4"/>
        <end position="73"/>
    </location>
</feature>
<dbReference type="Proteomes" id="UP000826146">
    <property type="component" value="Chromosome"/>
</dbReference>
<keyword evidence="3" id="KW-1185">Reference proteome</keyword>
<dbReference type="InterPro" id="IPR025247">
    <property type="entry name" value="EcoRI-like_methylase"/>
</dbReference>
<accession>A0ABN6I6Z2</accession>
<name>A0ABN6I6Z2_9HELI</name>
<dbReference type="EMBL" id="AP024819">
    <property type="protein sequence ID" value="BCZ19346.1"/>
    <property type="molecule type" value="Genomic_DNA"/>
</dbReference>
<evidence type="ECO:0000313" key="2">
    <source>
        <dbReference type="EMBL" id="BCZ19346.1"/>
    </source>
</evidence>
<dbReference type="InterPro" id="IPR018306">
    <property type="entry name" value="Phage_T5_Orf172_DNA-bd"/>
</dbReference>
<evidence type="ECO:0000259" key="1">
    <source>
        <dbReference type="Pfam" id="PF10544"/>
    </source>
</evidence>
<gene>
    <name evidence="2" type="ORF">NHP190012_09880</name>
</gene>
<dbReference type="Pfam" id="PF10544">
    <property type="entry name" value="T5orf172"/>
    <property type="match status" value="1"/>
</dbReference>
<dbReference type="Pfam" id="PF13651">
    <property type="entry name" value="EcoRI_methylase"/>
    <property type="match status" value="1"/>
</dbReference>
<sequence>MPKQYLYIVQASHESTRCKIGITNDLARRLKEYNQMTGKSSDNTYSYLFTCEVANMRAIEQDIKNAFAHLREVHTREIYFYNPSLFETYLSFIKAHPLFLAQVSIKESKQQRTLKPLTTPSMQERGVTRKTLLDRAKRIKYDEFYTRYEDVENELSKYPLKIWRDKVVFCNCDDAIGENRDYTDSSAFALYFLRHFFRLKLKKLICTHYGGSPVDLFSAGAKGYIFTKEGAREMKYSPRHYGGGFEEKESLRILNEEADIVCTNPPFSRAIDYWKILIKSKKKFIILSNITIPISTACIPYFAKRQAWAGFNSVDWFLNPKRQLVRAAAHFFTNFTIKNRANISRLKLVPLADIPDTYKKYDDDGVLLVENNYIPTDYDLPFAVSARQIVNGVLECGYKVAHLKQYDPCVEGKIKFKRVLLCKA</sequence>
<dbReference type="RefSeq" id="WP_221271173.1">
    <property type="nucleotide sequence ID" value="NZ_AP024819.1"/>
</dbReference>
<organism evidence="2 3">
    <name type="scientific">Helicobacter gastrofelis</name>
    <dbReference type="NCBI Taxonomy" id="2849642"/>
    <lineage>
        <taxon>Bacteria</taxon>
        <taxon>Pseudomonadati</taxon>
        <taxon>Campylobacterota</taxon>
        <taxon>Epsilonproteobacteria</taxon>
        <taxon>Campylobacterales</taxon>
        <taxon>Helicobacteraceae</taxon>
        <taxon>Helicobacter</taxon>
    </lineage>
</organism>
<evidence type="ECO:0000313" key="3">
    <source>
        <dbReference type="Proteomes" id="UP000826146"/>
    </source>
</evidence>